<protein>
    <recommendedName>
        <fullName evidence="3">lipoate--protein ligase</fullName>
        <ecNumber evidence="3">6.3.1.20</ecNumber>
    </recommendedName>
</protein>
<dbReference type="PROSITE" id="PS51733">
    <property type="entry name" value="BPL_LPL_CATALYTIC"/>
    <property type="match status" value="1"/>
</dbReference>
<dbReference type="SUPFAM" id="SSF55681">
    <property type="entry name" value="Class II aaRS and biotin synthetases"/>
    <property type="match status" value="1"/>
</dbReference>
<dbReference type="GO" id="GO:0016979">
    <property type="term" value="F:lipoate-protein ligase activity"/>
    <property type="evidence" value="ECO:0007669"/>
    <property type="project" value="UniProtKB-EC"/>
</dbReference>
<evidence type="ECO:0000256" key="3">
    <source>
        <dbReference type="ARBA" id="ARBA00012367"/>
    </source>
</evidence>
<evidence type="ECO:0000256" key="7">
    <source>
        <dbReference type="ARBA" id="ARBA00048037"/>
    </source>
</evidence>
<dbReference type="Pfam" id="PF10437">
    <property type="entry name" value="Lip_prot_lig_C"/>
    <property type="match status" value="1"/>
</dbReference>
<evidence type="ECO:0000313" key="10">
    <source>
        <dbReference type="Proteomes" id="UP001652442"/>
    </source>
</evidence>
<feature type="domain" description="BPL/LPL catalytic" evidence="8">
    <location>
        <begin position="26"/>
        <end position="205"/>
    </location>
</feature>
<dbReference type="SUPFAM" id="SSF82649">
    <property type="entry name" value="SufE/NifU"/>
    <property type="match status" value="1"/>
</dbReference>
<proteinExistence type="predicted"/>
<dbReference type="Pfam" id="PF21948">
    <property type="entry name" value="LplA-B_cat"/>
    <property type="match status" value="1"/>
</dbReference>
<keyword evidence="5" id="KW-0547">Nucleotide-binding</keyword>
<keyword evidence="10" id="KW-1185">Reference proteome</keyword>
<dbReference type="Gene3D" id="3.30.390.50">
    <property type="entry name" value="CO dehydrogenase flavoprotein, C-terminal domain"/>
    <property type="match status" value="1"/>
</dbReference>
<comment type="catalytic activity">
    <reaction evidence="7">
        <text>L-lysyl-[lipoyl-carrier protein] + (R)-lipoate + ATP = N(6)-[(R)-lipoyl]-L-lysyl-[lipoyl-carrier protein] + AMP + diphosphate + H(+)</text>
        <dbReference type="Rhea" id="RHEA:49288"/>
        <dbReference type="Rhea" id="RHEA-COMP:10500"/>
        <dbReference type="Rhea" id="RHEA-COMP:10502"/>
        <dbReference type="ChEBI" id="CHEBI:15378"/>
        <dbReference type="ChEBI" id="CHEBI:29969"/>
        <dbReference type="ChEBI" id="CHEBI:30616"/>
        <dbReference type="ChEBI" id="CHEBI:33019"/>
        <dbReference type="ChEBI" id="CHEBI:83088"/>
        <dbReference type="ChEBI" id="CHEBI:83099"/>
        <dbReference type="ChEBI" id="CHEBI:456215"/>
        <dbReference type="EC" id="6.3.1.20"/>
    </reaction>
</comment>
<evidence type="ECO:0000256" key="1">
    <source>
        <dbReference type="ARBA" id="ARBA00005085"/>
    </source>
</evidence>
<dbReference type="NCBIfam" id="TIGR00545">
    <property type="entry name" value="lipoyltrans"/>
    <property type="match status" value="1"/>
</dbReference>
<gene>
    <name evidence="9" type="ORF">OCV88_11765</name>
</gene>
<evidence type="ECO:0000256" key="2">
    <source>
        <dbReference type="ARBA" id="ARBA00005124"/>
    </source>
</evidence>
<dbReference type="InterPro" id="IPR045864">
    <property type="entry name" value="aa-tRNA-synth_II/BPL/LPL"/>
</dbReference>
<keyword evidence="4 9" id="KW-0436">Ligase</keyword>
<dbReference type="PANTHER" id="PTHR12561:SF3">
    <property type="entry name" value="LIPOYLTRANSFERASE 1, MITOCHONDRIAL"/>
    <property type="match status" value="1"/>
</dbReference>
<keyword evidence="6" id="KW-0067">ATP-binding</keyword>
<evidence type="ECO:0000256" key="6">
    <source>
        <dbReference type="ARBA" id="ARBA00022840"/>
    </source>
</evidence>
<comment type="pathway">
    <text evidence="1">Protein modification; protein lipoylation via exogenous pathway; protein N(6)-(lipoyl)lysine from lipoate: step 2/2.</text>
</comment>
<name>A0ABT2TLG3_9FIRM</name>
<organism evidence="9 10">
    <name type="scientific">Brotonthovivens ammoniilytica</name>
    <dbReference type="NCBI Taxonomy" id="2981725"/>
    <lineage>
        <taxon>Bacteria</taxon>
        <taxon>Bacillati</taxon>
        <taxon>Bacillota</taxon>
        <taxon>Clostridia</taxon>
        <taxon>Lachnospirales</taxon>
        <taxon>Lachnospiraceae</taxon>
        <taxon>Brotonthovivens</taxon>
    </lineage>
</organism>
<evidence type="ECO:0000256" key="5">
    <source>
        <dbReference type="ARBA" id="ARBA00022741"/>
    </source>
</evidence>
<evidence type="ECO:0000256" key="4">
    <source>
        <dbReference type="ARBA" id="ARBA00022598"/>
    </source>
</evidence>
<dbReference type="InterPro" id="IPR004143">
    <property type="entry name" value="BPL_LPL_catalytic"/>
</dbReference>
<dbReference type="EMBL" id="JAOQJQ010000005">
    <property type="protein sequence ID" value="MCU6762996.1"/>
    <property type="molecule type" value="Genomic_DNA"/>
</dbReference>
<evidence type="ECO:0000313" key="9">
    <source>
        <dbReference type="EMBL" id="MCU6762996.1"/>
    </source>
</evidence>
<dbReference type="EC" id="6.3.1.20" evidence="3"/>
<sequence>MIFIESPWKDAAYNLALEQYVFDEMPKNEEYFMLWQNANAIVVGKHQNTVEEINIPFVKEHGIQVVRRLSGGGAVYHDLGNINFTFIADAGDIEQINLQAFCRPVVSLLKRLGVFASITGRNDITVDGRKFSGNSQYIKQGRIMHHGTLLFDSDLSVVGDALKVSKDKIASKGFQSVRSRVTNLKPYMSENMTVDRFQKLLKENMLLGKKSCVHAFTETDKKRISEIKKERYDTWEWNYGYSPEYSIQKQRRIDGVGKIELFLTVKNGIIESFDSRGDYFGDGAVEELKMRLKGMALKEEAVRGALLGIDMMKYYSGLETENFVELLLS</sequence>
<dbReference type="Gene3D" id="3.30.930.10">
    <property type="entry name" value="Bira Bifunctional Protein, Domain 2"/>
    <property type="match status" value="1"/>
</dbReference>
<comment type="caution">
    <text evidence="9">The sequence shown here is derived from an EMBL/GenBank/DDBJ whole genome shotgun (WGS) entry which is preliminary data.</text>
</comment>
<dbReference type="Proteomes" id="UP001652442">
    <property type="component" value="Unassembled WGS sequence"/>
</dbReference>
<accession>A0ABT2TLG3</accession>
<evidence type="ECO:0000259" key="8">
    <source>
        <dbReference type="PROSITE" id="PS51733"/>
    </source>
</evidence>
<dbReference type="PANTHER" id="PTHR12561">
    <property type="entry name" value="LIPOATE-PROTEIN LIGASE"/>
    <property type="match status" value="1"/>
</dbReference>
<comment type="pathway">
    <text evidence="2">Protein modification; protein lipoylation via exogenous pathway; protein N(6)-(lipoyl)lysine from lipoate: step 1/2.</text>
</comment>
<dbReference type="CDD" id="cd16443">
    <property type="entry name" value="LplA"/>
    <property type="match status" value="1"/>
</dbReference>
<dbReference type="RefSeq" id="WP_158425654.1">
    <property type="nucleotide sequence ID" value="NZ_JAOQJQ010000005.1"/>
</dbReference>
<reference evidence="9 10" key="1">
    <citation type="journal article" date="2021" name="ISME Commun">
        <title>Automated analysis of genomic sequences facilitates high-throughput and comprehensive description of bacteria.</title>
        <authorList>
            <person name="Hitch T.C.A."/>
        </authorList>
    </citation>
    <scope>NUCLEOTIDE SEQUENCE [LARGE SCALE GENOMIC DNA]</scope>
    <source>
        <strain evidence="9 10">Sanger_109</strain>
    </source>
</reference>
<dbReference type="InterPro" id="IPR019491">
    <property type="entry name" value="Lipoate_protein_ligase_C"/>
</dbReference>
<dbReference type="InterPro" id="IPR004562">
    <property type="entry name" value="LipoylTrfase_LipoateP_Ligase"/>
</dbReference>